<evidence type="ECO:0000313" key="2">
    <source>
        <dbReference type="EMBL" id="BBG24660.1"/>
    </source>
</evidence>
<dbReference type="NCBIfam" id="TIGR02174">
    <property type="entry name" value="CXXU_selWTH"/>
    <property type="match status" value="1"/>
</dbReference>
<dbReference type="SUPFAM" id="SSF52833">
    <property type="entry name" value="Thioredoxin-like"/>
    <property type="match status" value="1"/>
</dbReference>
<reference evidence="5" key="1">
    <citation type="submission" date="2018-09" db="EMBL/GenBank/DDBJ databases">
        <title>Complete Genome Sequencing of Sulfolobus sp. JCM 16834.</title>
        <authorList>
            <person name="Kato S."/>
            <person name="Itoh T."/>
            <person name="Ohkuma M."/>
        </authorList>
    </citation>
    <scope>NUCLEOTIDE SEQUENCE [LARGE SCALE GENOMIC DNA]</scope>
    <source>
        <strain evidence="5">IC-007</strain>
    </source>
</reference>
<name>A0A510DXF1_9CREN</name>
<dbReference type="AlphaFoldDB" id="A0A510DXF1"/>
<keyword evidence="1" id="KW-0676">Redox-active center</keyword>
<dbReference type="InterPro" id="IPR036249">
    <property type="entry name" value="Thioredoxin-like_sf"/>
</dbReference>
<dbReference type="Gene3D" id="3.40.30.10">
    <property type="entry name" value="Glutaredoxin"/>
    <property type="match status" value="1"/>
</dbReference>
<reference evidence="2 4" key="2">
    <citation type="journal article" date="2020" name="Int. J. Syst. Evol. Microbiol.">
        <title>Sulfuracidifex tepidarius gen. nov., sp. nov. and transfer of Sulfolobus metallicus Huber and Stetter 1992 to the genus Sulfuracidifex as Sulfuracidifex metallicus comb. nov.</title>
        <authorList>
            <person name="Itoh T."/>
            <person name="Miura T."/>
            <person name="Sakai H.D."/>
            <person name="Kato S."/>
            <person name="Ohkuma M."/>
            <person name="Takashina T."/>
        </authorList>
    </citation>
    <scope>NUCLEOTIDE SEQUENCE [LARGE SCALE GENOMIC DNA]</scope>
    <source>
        <strain evidence="2 4">IC-006</strain>
        <strain evidence="3">IC-007</strain>
    </source>
</reference>
<dbReference type="Pfam" id="PF10262">
    <property type="entry name" value="Rdx"/>
    <property type="match status" value="1"/>
</dbReference>
<dbReference type="InterPro" id="IPR011893">
    <property type="entry name" value="Selenoprotein_Rdx-typ"/>
</dbReference>
<dbReference type="OrthoDB" id="33017at2157"/>
<dbReference type="Proteomes" id="UP000322983">
    <property type="component" value="Chromosome"/>
</dbReference>
<gene>
    <name evidence="2" type="ORF">IC006_1993</name>
    <name evidence="3" type="ORF">IC007_2001</name>
</gene>
<protein>
    <recommendedName>
        <fullName evidence="6">Selenoprotein W-related protein</fullName>
    </recommendedName>
</protein>
<evidence type="ECO:0000313" key="3">
    <source>
        <dbReference type="EMBL" id="BBG27448.1"/>
    </source>
</evidence>
<sequence>MPKTLKIIYCRPCGYIDKALDLARDVLSYFQDIEVVLSQGEKGIFDVYLNQKLLFSRYEEKRFPDNQEILKKISEETGLNSRI</sequence>
<dbReference type="EMBL" id="AP018930">
    <property type="protein sequence ID" value="BBG27448.1"/>
    <property type="molecule type" value="Genomic_DNA"/>
</dbReference>
<organism evidence="2 4">
    <name type="scientific">Sulfuracidifex tepidarius</name>
    <dbReference type="NCBI Taxonomy" id="1294262"/>
    <lineage>
        <taxon>Archaea</taxon>
        <taxon>Thermoproteota</taxon>
        <taxon>Thermoprotei</taxon>
        <taxon>Sulfolobales</taxon>
        <taxon>Sulfolobaceae</taxon>
        <taxon>Sulfuracidifex</taxon>
    </lineage>
</organism>
<evidence type="ECO:0000313" key="4">
    <source>
        <dbReference type="Proteomes" id="UP000322983"/>
    </source>
</evidence>
<dbReference type="EMBL" id="AP018929">
    <property type="protein sequence ID" value="BBG24660.1"/>
    <property type="molecule type" value="Genomic_DNA"/>
</dbReference>
<accession>A0A510E5X0</accession>
<dbReference type="RefSeq" id="WP_054846900.1">
    <property type="nucleotide sequence ID" value="NZ_AP018929.1"/>
</dbReference>
<evidence type="ECO:0000256" key="1">
    <source>
        <dbReference type="ARBA" id="ARBA00023284"/>
    </source>
</evidence>
<dbReference type="Proteomes" id="UP000325030">
    <property type="component" value="Chromosome"/>
</dbReference>
<evidence type="ECO:0000313" key="5">
    <source>
        <dbReference type="Proteomes" id="UP000325030"/>
    </source>
</evidence>
<dbReference type="KEGG" id="step:IC006_1993"/>
<dbReference type="STRING" id="1294262.GCA_001316085_03105"/>
<proteinExistence type="predicted"/>
<evidence type="ECO:0008006" key="6">
    <source>
        <dbReference type="Google" id="ProtNLM"/>
    </source>
</evidence>
<keyword evidence="4" id="KW-1185">Reference proteome</keyword>
<accession>A0A510DXF1</accession>
<dbReference type="GeneID" id="41718335"/>